<feature type="domain" description="Methyl-accepting transducer" evidence="12">
    <location>
        <begin position="535"/>
        <end position="785"/>
    </location>
</feature>
<keyword evidence="10" id="KW-0175">Coiled coil</keyword>
<comment type="subcellular location">
    <subcellularLocation>
        <location evidence="1">Cell membrane</location>
        <topology evidence="1">Multi-pass membrane protein</topology>
    </subcellularLocation>
</comment>
<dbReference type="Gene3D" id="1.10.287.950">
    <property type="entry name" value="Methyl-accepting chemotaxis protein"/>
    <property type="match status" value="1"/>
</dbReference>
<organism evidence="14 15">
    <name type="scientific">Marinoscillum furvescens DSM 4134</name>
    <dbReference type="NCBI Taxonomy" id="1122208"/>
    <lineage>
        <taxon>Bacteria</taxon>
        <taxon>Pseudomonadati</taxon>
        <taxon>Bacteroidota</taxon>
        <taxon>Cytophagia</taxon>
        <taxon>Cytophagales</taxon>
        <taxon>Reichenbachiellaceae</taxon>
        <taxon>Marinoscillum</taxon>
    </lineage>
</organism>
<keyword evidence="15" id="KW-1185">Reference proteome</keyword>
<dbReference type="CDD" id="cd12913">
    <property type="entry name" value="PDC1_MCP_like"/>
    <property type="match status" value="1"/>
</dbReference>
<dbReference type="Proteomes" id="UP000256779">
    <property type="component" value="Unassembled WGS sequence"/>
</dbReference>
<evidence type="ECO:0000256" key="3">
    <source>
        <dbReference type="ARBA" id="ARBA00022500"/>
    </source>
</evidence>
<protein>
    <submittedName>
        <fullName evidence="14">Methyl-accepting chemotaxis sensory transducer with Cache sensor</fullName>
    </submittedName>
</protein>
<comment type="similarity">
    <text evidence="8">Belongs to the methyl-accepting chemotaxis (MCP) protein family.</text>
</comment>
<evidence type="ECO:0000313" key="15">
    <source>
        <dbReference type="Proteomes" id="UP000256779"/>
    </source>
</evidence>
<evidence type="ECO:0000259" key="12">
    <source>
        <dbReference type="PROSITE" id="PS50111"/>
    </source>
</evidence>
<evidence type="ECO:0000256" key="10">
    <source>
        <dbReference type="SAM" id="Coils"/>
    </source>
</evidence>
<feature type="transmembrane region" description="Helical" evidence="11">
    <location>
        <begin position="308"/>
        <end position="330"/>
    </location>
</feature>
<evidence type="ECO:0000256" key="4">
    <source>
        <dbReference type="ARBA" id="ARBA00022692"/>
    </source>
</evidence>
<dbReference type="Pfam" id="PF00672">
    <property type="entry name" value="HAMP"/>
    <property type="match status" value="1"/>
</dbReference>
<dbReference type="EMBL" id="QREG01000004">
    <property type="protein sequence ID" value="REE00997.1"/>
    <property type="molecule type" value="Genomic_DNA"/>
</dbReference>
<keyword evidence="3" id="KW-0145">Chemotaxis</keyword>
<comment type="caution">
    <text evidence="14">The sequence shown here is derived from an EMBL/GenBank/DDBJ whole genome shotgun (WGS) entry which is preliminary data.</text>
</comment>
<feature type="coiled-coil region" evidence="10">
    <location>
        <begin position="795"/>
        <end position="822"/>
    </location>
</feature>
<evidence type="ECO:0000256" key="2">
    <source>
        <dbReference type="ARBA" id="ARBA00022475"/>
    </source>
</evidence>
<dbReference type="PROSITE" id="PS50885">
    <property type="entry name" value="HAMP"/>
    <property type="match status" value="2"/>
</dbReference>
<evidence type="ECO:0000313" key="14">
    <source>
        <dbReference type="EMBL" id="REE00997.1"/>
    </source>
</evidence>
<keyword evidence="4 11" id="KW-0812">Transmembrane</keyword>
<keyword evidence="2" id="KW-1003">Cell membrane</keyword>
<evidence type="ECO:0000259" key="13">
    <source>
        <dbReference type="PROSITE" id="PS50885"/>
    </source>
</evidence>
<dbReference type="Gene3D" id="1.20.120.1530">
    <property type="match status" value="1"/>
</dbReference>
<dbReference type="GO" id="GO:0005886">
    <property type="term" value="C:plasma membrane"/>
    <property type="evidence" value="ECO:0007669"/>
    <property type="project" value="UniProtKB-SubCell"/>
</dbReference>
<dbReference type="SMART" id="SM00283">
    <property type="entry name" value="MA"/>
    <property type="match status" value="1"/>
</dbReference>
<proteinExistence type="inferred from homology"/>
<accession>A0A3D9L7Z9</accession>
<dbReference type="SMART" id="SM00304">
    <property type="entry name" value="HAMP"/>
    <property type="match status" value="2"/>
</dbReference>
<evidence type="ECO:0000256" key="8">
    <source>
        <dbReference type="ARBA" id="ARBA00029447"/>
    </source>
</evidence>
<dbReference type="SUPFAM" id="SSF58104">
    <property type="entry name" value="Methyl-accepting chemotaxis protein (MCP) signaling domain"/>
    <property type="match status" value="1"/>
</dbReference>
<evidence type="ECO:0000256" key="1">
    <source>
        <dbReference type="ARBA" id="ARBA00004651"/>
    </source>
</evidence>
<feature type="domain" description="HAMP" evidence="13">
    <location>
        <begin position="331"/>
        <end position="384"/>
    </location>
</feature>
<evidence type="ECO:0000256" key="11">
    <source>
        <dbReference type="SAM" id="Phobius"/>
    </source>
</evidence>
<evidence type="ECO:0000256" key="9">
    <source>
        <dbReference type="PROSITE-ProRule" id="PRU00284"/>
    </source>
</evidence>
<evidence type="ECO:0000256" key="7">
    <source>
        <dbReference type="ARBA" id="ARBA00023224"/>
    </source>
</evidence>
<dbReference type="GO" id="GO:0006935">
    <property type="term" value="P:chemotaxis"/>
    <property type="evidence" value="ECO:0007669"/>
    <property type="project" value="UniProtKB-KW"/>
</dbReference>
<keyword evidence="5 11" id="KW-1133">Transmembrane helix</keyword>
<dbReference type="PANTHER" id="PTHR32089:SF112">
    <property type="entry name" value="LYSOZYME-LIKE PROTEIN-RELATED"/>
    <property type="match status" value="1"/>
</dbReference>
<keyword evidence="7 9" id="KW-0807">Transducer</keyword>
<evidence type="ECO:0000256" key="6">
    <source>
        <dbReference type="ARBA" id="ARBA00023136"/>
    </source>
</evidence>
<dbReference type="PANTHER" id="PTHR32089">
    <property type="entry name" value="METHYL-ACCEPTING CHEMOTAXIS PROTEIN MCPB"/>
    <property type="match status" value="1"/>
</dbReference>
<dbReference type="Pfam" id="PF02743">
    <property type="entry name" value="dCache_1"/>
    <property type="match status" value="1"/>
</dbReference>
<dbReference type="InterPro" id="IPR003660">
    <property type="entry name" value="HAMP_dom"/>
</dbReference>
<dbReference type="InterPro" id="IPR004089">
    <property type="entry name" value="MCPsignal_dom"/>
</dbReference>
<feature type="domain" description="HAMP" evidence="13">
    <location>
        <begin position="463"/>
        <end position="516"/>
    </location>
</feature>
<dbReference type="Pfam" id="PF00015">
    <property type="entry name" value="MCPsignal"/>
    <property type="match status" value="1"/>
</dbReference>
<keyword evidence="6 11" id="KW-0472">Membrane</keyword>
<reference evidence="14 15" key="1">
    <citation type="submission" date="2018-07" db="EMBL/GenBank/DDBJ databases">
        <title>Genomic Encyclopedia of Type Strains, Phase IV (KMG-IV): sequencing the most valuable type-strain genomes for metagenomic binning, comparative biology and taxonomic classification.</title>
        <authorList>
            <person name="Goeker M."/>
        </authorList>
    </citation>
    <scope>NUCLEOTIDE SEQUENCE [LARGE SCALE GENOMIC DNA]</scope>
    <source>
        <strain evidence="14 15">DSM 4134</strain>
    </source>
</reference>
<dbReference type="Gene3D" id="3.30.450.20">
    <property type="entry name" value="PAS domain"/>
    <property type="match status" value="2"/>
</dbReference>
<dbReference type="PROSITE" id="PS50111">
    <property type="entry name" value="CHEMOTAXIS_TRANSDUC_2"/>
    <property type="match status" value="1"/>
</dbReference>
<sequence length="832" mass="90306">MLLIVGVTVLTYLITLMYAAFSLRDQALDEAKKLVNTAAAKKAMEIRSELDQDISIAKTMALAMKNYLQLPTSQMNSLKNELLREVLQSDEKYEASWVSLELSAIDPKWDKPFGRQRNTAYYEDGELKTYSELVNLDGDPASGLYVDIKYNPRSKIGEPYEFSAYGGNTDRVYLGVSPSAPIMLDGKFVGLIGTDMFLDDFQSMATIDFYDRGYAFLLSNEGIIISHQDEMLVSQKLDSLPVVKSSNIELNDRIGSGEAFSLAINDPMLNEEVLLAFAPIDIAGAGEPWAVAVQVPMAEVTRSIDRTFTTTIIVGLLGLLLLVFIVYRIATNTARSIELSSGLLGELAKGNLSAKKLQKRSDDELGQLAESANQLMDELARKADFSYQVGQGNLQAEFTPSSGEDLLGKSLLQMRANLKAVTDKTKEVIVKAGDGGDLNARIPNGSDEGAWKELTMAINNLLDSVSAPFHQMNKVVDAMSKGDFTVRYDHSLAKGDILAIAKNLNVALDNINELIQEIVRGAEVVDSSANEMLVVNEEMTYNTKEIASSISEMSSGAQNQVMKVDESSTLVEGILRSSQEMGDQAEAINGAAREGAESSDKGQKLVRKVGFSMRDIAAFSSDTYDSIQVLTRRSQEISKALSVITEIASQTNLLALNAAIEAAQAGDAGRGFAVVAEEIRKLAEDSRKSASEIAQLVVDVQKDVTTAGQAIEMMKASVKSGEDATQHASEAFGEITDSTSRTLQQSEEIRQRVKQQLDAIKNVVTITESVVVIAEETAAGTEEIASSATQLSSGMDNYGSRARQLTQVAEELSAKLAKFQLRENESDASEGL</sequence>
<name>A0A3D9L7Z9_MARFU</name>
<evidence type="ECO:0000256" key="5">
    <source>
        <dbReference type="ARBA" id="ARBA00022989"/>
    </source>
</evidence>
<dbReference type="GO" id="GO:0007165">
    <property type="term" value="P:signal transduction"/>
    <property type="evidence" value="ECO:0007669"/>
    <property type="project" value="UniProtKB-KW"/>
</dbReference>
<dbReference type="InterPro" id="IPR033479">
    <property type="entry name" value="dCache_1"/>
</dbReference>
<dbReference type="CDD" id="cd11386">
    <property type="entry name" value="MCP_signal"/>
    <property type="match status" value="1"/>
</dbReference>
<dbReference type="CDD" id="cd06225">
    <property type="entry name" value="HAMP"/>
    <property type="match status" value="1"/>
</dbReference>
<dbReference type="AlphaFoldDB" id="A0A3D9L7Z9"/>
<gene>
    <name evidence="14" type="ORF">C7460_10416</name>
</gene>
<dbReference type="Pfam" id="PF18947">
    <property type="entry name" value="HAMP_2"/>
    <property type="match status" value="1"/>
</dbReference>
<dbReference type="CDD" id="cd12912">
    <property type="entry name" value="PDC2_MCP_like"/>
    <property type="match status" value="1"/>
</dbReference>